<dbReference type="Pfam" id="PF00403">
    <property type="entry name" value="HMA"/>
    <property type="match status" value="1"/>
</dbReference>
<dbReference type="InterPro" id="IPR017969">
    <property type="entry name" value="Heavy-metal-associated_CS"/>
</dbReference>
<proteinExistence type="predicted"/>
<dbReference type="InterPro" id="IPR006121">
    <property type="entry name" value="HMA_dom"/>
</dbReference>
<evidence type="ECO:0000313" key="4">
    <source>
        <dbReference type="EMBL" id="MCH6167879.1"/>
    </source>
</evidence>
<feature type="domain" description="HMA" evidence="3">
    <location>
        <begin position="7"/>
        <end position="72"/>
    </location>
</feature>
<organism evidence="4 5">
    <name type="scientific">Pseudonocardia alaniniphila</name>
    <dbReference type="NCBI Taxonomy" id="75291"/>
    <lineage>
        <taxon>Bacteria</taxon>
        <taxon>Bacillati</taxon>
        <taxon>Actinomycetota</taxon>
        <taxon>Actinomycetes</taxon>
        <taxon>Pseudonocardiales</taxon>
        <taxon>Pseudonocardiaceae</taxon>
        <taxon>Pseudonocardia</taxon>
    </lineage>
</organism>
<keyword evidence="1" id="KW-0479">Metal-binding</keyword>
<dbReference type="InterPro" id="IPR006122">
    <property type="entry name" value="HMA_Cu_ion-bd"/>
</dbReference>
<name>A0ABS9TH64_9PSEU</name>
<evidence type="ECO:0000256" key="1">
    <source>
        <dbReference type="ARBA" id="ARBA00022723"/>
    </source>
</evidence>
<dbReference type="PRINTS" id="PR00944">
    <property type="entry name" value="CUEXPORT"/>
</dbReference>
<dbReference type="Gene3D" id="3.30.70.100">
    <property type="match status" value="1"/>
</dbReference>
<gene>
    <name evidence="4" type="ORF">MMF94_19495</name>
</gene>
<dbReference type="PROSITE" id="PS01047">
    <property type="entry name" value="HMA_1"/>
    <property type="match status" value="1"/>
</dbReference>
<dbReference type="PROSITE" id="PS50846">
    <property type="entry name" value="HMA_2"/>
    <property type="match status" value="1"/>
</dbReference>
<dbReference type="RefSeq" id="WP_241038454.1">
    <property type="nucleotide sequence ID" value="NZ_BAAAJF010000012.1"/>
</dbReference>
<keyword evidence="2" id="KW-0186">Copper</keyword>
<dbReference type="InterPro" id="IPR036163">
    <property type="entry name" value="HMA_dom_sf"/>
</dbReference>
<evidence type="ECO:0000259" key="3">
    <source>
        <dbReference type="PROSITE" id="PS50846"/>
    </source>
</evidence>
<sequence length="73" mass="7733">MSVEAPFRTQVTVAGMTCQHCVMSVTEEISEIHGVDAVEVSLESGAVTVLADREVARHEIAAAVTEAGYDLVD</sequence>
<evidence type="ECO:0000313" key="5">
    <source>
        <dbReference type="Proteomes" id="UP001299970"/>
    </source>
</evidence>
<protein>
    <submittedName>
        <fullName evidence="4">Copper ion binding protein</fullName>
    </submittedName>
</protein>
<dbReference type="CDD" id="cd00371">
    <property type="entry name" value="HMA"/>
    <property type="match status" value="1"/>
</dbReference>
<dbReference type="NCBIfam" id="TIGR00003">
    <property type="entry name" value="copper ion binding protein"/>
    <property type="match status" value="1"/>
</dbReference>
<reference evidence="4 5" key="1">
    <citation type="submission" date="2022-03" db="EMBL/GenBank/DDBJ databases">
        <title>Pseudonocardia alaer sp. nov., a novel actinomycete isolated from reed forest soil.</title>
        <authorList>
            <person name="Wang L."/>
        </authorList>
    </citation>
    <scope>NUCLEOTIDE SEQUENCE [LARGE SCALE GENOMIC DNA]</scope>
    <source>
        <strain evidence="4 5">Y-16303</strain>
    </source>
</reference>
<dbReference type="SUPFAM" id="SSF55008">
    <property type="entry name" value="HMA, heavy metal-associated domain"/>
    <property type="match status" value="1"/>
</dbReference>
<accession>A0ABS9TH64</accession>
<keyword evidence="5" id="KW-1185">Reference proteome</keyword>
<dbReference type="Proteomes" id="UP001299970">
    <property type="component" value="Unassembled WGS sequence"/>
</dbReference>
<dbReference type="InterPro" id="IPR000428">
    <property type="entry name" value="Cu-bd"/>
</dbReference>
<evidence type="ECO:0000256" key="2">
    <source>
        <dbReference type="ARBA" id="ARBA00023008"/>
    </source>
</evidence>
<dbReference type="EMBL" id="JAKXMK010000016">
    <property type="protein sequence ID" value="MCH6167879.1"/>
    <property type="molecule type" value="Genomic_DNA"/>
</dbReference>
<comment type="caution">
    <text evidence="4">The sequence shown here is derived from an EMBL/GenBank/DDBJ whole genome shotgun (WGS) entry which is preliminary data.</text>
</comment>